<sequence>MIFLISMISSLVVWSLVLMVYVIMTNGLTAIVSVFPQEKNLDPYRRRDDKGKHCFVCWVPLKEILKPEGVFA</sequence>
<dbReference type="STRING" id="177437.HRM2_35630"/>
<dbReference type="KEGG" id="dat:HRM2_35630"/>
<evidence type="ECO:0000256" key="1">
    <source>
        <dbReference type="SAM" id="Phobius"/>
    </source>
</evidence>
<proteinExistence type="predicted"/>
<keyword evidence="1" id="KW-0472">Membrane</keyword>
<keyword evidence="1" id="KW-0812">Transmembrane</keyword>
<organism evidence="2 3">
    <name type="scientific">Desulforapulum autotrophicum (strain ATCC 43914 / DSM 3382 / VKM B-1955 / HRM2)</name>
    <name type="common">Desulfobacterium autotrophicum</name>
    <dbReference type="NCBI Taxonomy" id="177437"/>
    <lineage>
        <taxon>Bacteria</taxon>
        <taxon>Pseudomonadati</taxon>
        <taxon>Thermodesulfobacteriota</taxon>
        <taxon>Desulfobacteria</taxon>
        <taxon>Desulfobacterales</taxon>
        <taxon>Desulfobacteraceae</taxon>
        <taxon>Desulforapulum</taxon>
    </lineage>
</organism>
<keyword evidence="3" id="KW-1185">Reference proteome</keyword>
<accession>C0Q9C3</accession>
<evidence type="ECO:0000313" key="3">
    <source>
        <dbReference type="Proteomes" id="UP000000442"/>
    </source>
</evidence>
<dbReference type="Proteomes" id="UP000000442">
    <property type="component" value="Chromosome"/>
</dbReference>
<dbReference type="EMBL" id="CP001087">
    <property type="protein sequence ID" value="ACN16628.1"/>
    <property type="molecule type" value="Genomic_DNA"/>
</dbReference>
<reference evidence="2 3" key="1">
    <citation type="journal article" date="2009" name="Environ. Microbiol.">
        <title>Genome sequence of Desulfobacterium autotrophicum HRM2, a marine sulfate reducer oxidizing organic carbon completely to carbon dioxide.</title>
        <authorList>
            <person name="Strittmatter A.W."/>
            <person name="Liesegang H."/>
            <person name="Rabus R."/>
            <person name="Decker I."/>
            <person name="Amann J."/>
            <person name="Andres S."/>
            <person name="Henne A."/>
            <person name="Fricke W.F."/>
            <person name="Martinez-Arias R."/>
            <person name="Bartels D."/>
            <person name="Goesmann A."/>
            <person name="Krause L."/>
            <person name="Puehler A."/>
            <person name="Klenk H.P."/>
            <person name="Richter M."/>
            <person name="Schuler M."/>
            <person name="Gloeckner F.O."/>
            <person name="Meyerdierks A."/>
            <person name="Gottschalk G."/>
            <person name="Amann R."/>
        </authorList>
    </citation>
    <scope>NUCLEOTIDE SEQUENCE [LARGE SCALE GENOMIC DNA]</scope>
    <source>
        <strain evidence="3">ATCC 43914 / DSM 3382 / HRM2</strain>
    </source>
</reference>
<dbReference type="AlphaFoldDB" id="C0Q9C3"/>
<evidence type="ECO:0000313" key="2">
    <source>
        <dbReference type="EMBL" id="ACN16628.1"/>
    </source>
</evidence>
<feature type="transmembrane region" description="Helical" evidence="1">
    <location>
        <begin position="12"/>
        <end position="35"/>
    </location>
</feature>
<gene>
    <name evidence="2" type="ordered locus">HRM2_35630</name>
</gene>
<keyword evidence="1" id="KW-1133">Transmembrane helix</keyword>
<name>C0Q9C3_DESAH</name>
<protein>
    <submittedName>
        <fullName evidence="2">Uncharacterized protein</fullName>
    </submittedName>
</protein>
<dbReference type="HOGENOM" id="CLU_2715735_0_0_7"/>